<feature type="region of interest" description="Disordered" evidence="1">
    <location>
        <begin position="50"/>
        <end position="88"/>
    </location>
</feature>
<organism evidence="2 3">
    <name type="scientific">Nannocystis pusilla</name>
    <dbReference type="NCBI Taxonomy" id="889268"/>
    <lineage>
        <taxon>Bacteria</taxon>
        <taxon>Pseudomonadati</taxon>
        <taxon>Myxococcota</taxon>
        <taxon>Polyangia</taxon>
        <taxon>Nannocystales</taxon>
        <taxon>Nannocystaceae</taxon>
        <taxon>Nannocystis</taxon>
    </lineage>
</organism>
<protein>
    <submittedName>
        <fullName evidence="2">Uncharacterized protein</fullName>
    </submittedName>
</protein>
<evidence type="ECO:0000313" key="3">
    <source>
        <dbReference type="Proteomes" id="UP001150924"/>
    </source>
</evidence>
<dbReference type="AlphaFoldDB" id="A0A9X3J491"/>
<feature type="compositionally biased region" description="Basic residues" evidence="1">
    <location>
        <begin position="64"/>
        <end position="75"/>
    </location>
</feature>
<gene>
    <name evidence="2" type="ORF">OV079_52820</name>
</gene>
<evidence type="ECO:0000256" key="1">
    <source>
        <dbReference type="SAM" id="MobiDB-lite"/>
    </source>
</evidence>
<comment type="caution">
    <text evidence="2">The sequence shown here is derived from an EMBL/GenBank/DDBJ whole genome shotgun (WGS) entry which is preliminary data.</text>
</comment>
<dbReference type="Proteomes" id="UP001150924">
    <property type="component" value="Unassembled WGS sequence"/>
</dbReference>
<name>A0A9X3J491_9BACT</name>
<dbReference type="RefSeq" id="WP_267778281.1">
    <property type="nucleotide sequence ID" value="NZ_JAPNKE010000002.1"/>
</dbReference>
<proteinExistence type="predicted"/>
<keyword evidence="3" id="KW-1185">Reference proteome</keyword>
<reference evidence="2" key="1">
    <citation type="submission" date="2022-11" db="EMBL/GenBank/DDBJ databases">
        <title>Minimal conservation of predation-associated metabolite biosynthetic gene clusters underscores biosynthetic potential of Myxococcota including descriptions for ten novel species: Archangium lansinium sp. nov., Myxococcus landrumus sp. nov., Nannocystis bai.</title>
        <authorList>
            <person name="Ahearne A."/>
            <person name="Stevens C."/>
            <person name="Phillips K."/>
        </authorList>
    </citation>
    <scope>NUCLEOTIDE SEQUENCE</scope>
    <source>
        <strain evidence="2">Na p29</strain>
    </source>
</reference>
<sequence length="88" mass="8618">MVEPLSLSLSPSVGSTSVVGAPVVGRVVVGSPVGAVVVGPPVLASSVAEALSSSPQASSGARTGNHHHAKERSKVHGFAIASLADRPT</sequence>
<evidence type="ECO:0000313" key="2">
    <source>
        <dbReference type="EMBL" id="MCY1014065.1"/>
    </source>
</evidence>
<accession>A0A9X3J491</accession>
<dbReference type="EMBL" id="JAPNKE010000002">
    <property type="protein sequence ID" value="MCY1014065.1"/>
    <property type="molecule type" value="Genomic_DNA"/>
</dbReference>